<sequence>MDKMKSTLSFHYLLTEFIRNSVMIELIIILIIIIRKQMEGMGDCSCTGGCRANLMPLRLFLKQEKAQTQSEGTNTKENEKKRGKKDVELPLFSYESISAATDNFSLQISLEKEVLDLSTRESYLRGRKLQ</sequence>
<evidence type="ECO:0000313" key="4">
    <source>
        <dbReference type="Proteomes" id="UP000619265"/>
    </source>
</evidence>
<name>A0A833T6U3_JUGRE</name>
<reference evidence="3" key="1">
    <citation type="submission" date="2015-10" db="EMBL/GenBank/DDBJ databases">
        <authorList>
            <person name="Martinez-Garcia P.J."/>
            <person name="Crepeau M.W."/>
            <person name="Puiu D."/>
            <person name="Gonzalez-Ibeas D."/>
            <person name="Whalen J."/>
            <person name="Stevens K."/>
            <person name="Paul R."/>
            <person name="Butterfield T."/>
            <person name="Britton M."/>
            <person name="Reagan R."/>
            <person name="Chakraborty S."/>
            <person name="Walawage S.L."/>
            <person name="Vasquez-Gross H.A."/>
            <person name="Cardeno C."/>
            <person name="Famula R."/>
            <person name="Pratt K."/>
            <person name="Kuruganti S."/>
            <person name="Aradhya M.K."/>
            <person name="Leslie C.A."/>
            <person name="Dandekar A.M."/>
            <person name="Salzberg S.L."/>
            <person name="Wegrzyn J.L."/>
            <person name="Langley C.H."/>
            <person name="Neale D.B."/>
        </authorList>
    </citation>
    <scope>NUCLEOTIDE SEQUENCE</scope>
    <source>
        <tissue evidence="3">Leaves</tissue>
    </source>
</reference>
<dbReference type="AlphaFoldDB" id="A0A833T6U3"/>
<proteinExistence type="predicted"/>
<feature type="transmembrane region" description="Helical" evidence="2">
    <location>
        <begin position="12"/>
        <end position="34"/>
    </location>
</feature>
<dbReference type="EMBL" id="LIHL02000016">
    <property type="protein sequence ID" value="KAF5443870.1"/>
    <property type="molecule type" value="Genomic_DNA"/>
</dbReference>
<reference evidence="3" key="2">
    <citation type="submission" date="2020-03" db="EMBL/GenBank/DDBJ databases">
        <title>Walnut 2.0.</title>
        <authorList>
            <person name="Marrano A."/>
            <person name="Britton M."/>
            <person name="Zimin A.V."/>
            <person name="Zaini P.A."/>
            <person name="Workman R."/>
            <person name="Puiu D."/>
            <person name="Bianco L."/>
            <person name="Allen B.J."/>
            <person name="Troggio M."/>
            <person name="Leslie C.A."/>
            <person name="Timp W."/>
            <person name="Dendekar A."/>
            <person name="Salzberg S.L."/>
            <person name="Neale D.B."/>
        </authorList>
    </citation>
    <scope>NUCLEOTIDE SEQUENCE</scope>
    <source>
        <tissue evidence="3">Leaves</tissue>
    </source>
</reference>
<dbReference type="Proteomes" id="UP000619265">
    <property type="component" value="Unassembled WGS sequence"/>
</dbReference>
<comment type="caution">
    <text evidence="3">The sequence shown here is derived from an EMBL/GenBank/DDBJ whole genome shotgun (WGS) entry which is preliminary data.</text>
</comment>
<feature type="compositionally biased region" description="Basic and acidic residues" evidence="1">
    <location>
        <begin position="74"/>
        <end position="84"/>
    </location>
</feature>
<organism evidence="3 4">
    <name type="scientific">Juglans regia</name>
    <name type="common">English walnut</name>
    <dbReference type="NCBI Taxonomy" id="51240"/>
    <lineage>
        <taxon>Eukaryota</taxon>
        <taxon>Viridiplantae</taxon>
        <taxon>Streptophyta</taxon>
        <taxon>Embryophyta</taxon>
        <taxon>Tracheophyta</taxon>
        <taxon>Spermatophyta</taxon>
        <taxon>Magnoliopsida</taxon>
        <taxon>eudicotyledons</taxon>
        <taxon>Gunneridae</taxon>
        <taxon>Pentapetalae</taxon>
        <taxon>rosids</taxon>
        <taxon>fabids</taxon>
        <taxon>Fagales</taxon>
        <taxon>Juglandaceae</taxon>
        <taxon>Juglans</taxon>
    </lineage>
</organism>
<protein>
    <submittedName>
        <fullName evidence="3">Uncharacterized protein</fullName>
    </submittedName>
</protein>
<gene>
    <name evidence="3" type="ORF">F2P56_036394</name>
</gene>
<accession>A0A833T6U3</accession>
<evidence type="ECO:0000256" key="2">
    <source>
        <dbReference type="SAM" id="Phobius"/>
    </source>
</evidence>
<keyword evidence="2" id="KW-1133">Transmembrane helix</keyword>
<feature type="region of interest" description="Disordered" evidence="1">
    <location>
        <begin position="64"/>
        <end position="84"/>
    </location>
</feature>
<evidence type="ECO:0000313" key="3">
    <source>
        <dbReference type="EMBL" id="KAF5443870.1"/>
    </source>
</evidence>
<dbReference type="Gramene" id="Jr16_17200_p1">
    <property type="protein sequence ID" value="cds.Jr16_17200_p1"/>
    <property type="gene ID" value="Jr16_17200"/>
</dbReference>
<keyword evidence="2" id="KW-0472">Membrane</keyword>
<evidence type="ECO:0000256" key="1">
    <source>
        <dbReference type="SAM" id="MobiDB-lite"/>
    </source>
</evidence>
<keyword evidence="2" id="KW-0812">Transmembrane</keyword>